<evidence type="ECO:0000313" key="1">
    <source>
        <dbReference type="Proteomes" id="UP000887569"/>
    </source>
</evidence>
<sequence length="72" mass="8101">IFTKFDVSDKSSSSGGIESFIESASSKYKSNSPEASKLSAVLLCNVDVYTYMKRAKRSRLVDRDDRRGIMRD</sequence>
<proteinExistence type="predicted"/>
<protein>
    <submittedName>
        <fullName evidence="2">Uncharacterized protein</fullName>
    </submittedName>
</protein>
<reference evidence="2" key="1">
    <citation type="submission" date="2022-11" db="UniProtKB">
        <authorList>
            <consortium name="WormBaseParasite"/>
        </authorList>
    </citation>
    <scope>IDENTIFICATION</scope>
</reference>
<keyword evidence="1" id="KW-1185">Reference proteome</keyword>
<name>A0A915A5U5_PARUN</name>
<dbReference type="Proteomes" id="UP000887569">
    <property type="component" value="Unplaced"/>
</dbReference>
<evidence type="ECO:0000313" key="2">
    <source>
        <dbReference type="WBParaSite" id="PgR001X_g273_t01"/>
    </source>
</evidence>
<dbReference type="AlphaFoldDB" id="A0A915A5U5"/>
<organism evidence="1 2">
    <name type="scientific">Parascaris univalens</name>
    <name type="common">Nematode worm</name>
    <dbReference type="NCBI Taxonomy" id="6257"/>
    <lineage>
        <taxon>Eukaryota</taxon>
        <taxon>Metazoa</taxon>
        <taxon>Ecdysozoa</taxon>
        <taxon>Nematoda</taxon>
        <taxon>Chromadorea</taxon>
        <taxon>Rhabditida</taxon>
        <taxon>Spirurina</taxon>
        <taxon>Ascaridomorpha</taxon>
        <taxon>Ascaridoidea</taxon>
        <taxon>Ascarididae</taxon>
        <taxon>Parascaris</taxon>
    </lineage>
</organism>
<accession>A0A915A5U5</accession>
<dbReference type="WBParaSite" id="PgR001X_g273_t01">
    <property type="protein sequence ID" value="PgR001X_g273_t01"/>
    <property type="gene ID" value="PgR001X_g273"/>
</dbReference>